<dbReference type="InterPro" id="IPR001881">
    <property type="entry name" value="EGF-like_Ca-bd_dom"/>
</dbReference>
<dbReference type="SUPFAM" id="SSF52058">
    <property type="entry name" value="L domain-like"/>
    <property type="match status" value="1"/>
</dbReference>
<organism evidence="14 15">
    <name type="scientific">Oopsacas minuta</name>
    <dbReference type="NCBI Taxonomy" id="111878"/>
    <lineage>
        <taxon>Eukaryota</taxon>
        <taxon>Metazoa</taxon>
        <taxon>Porifera</taxon>
        <taxon>Hexactinellida</taxon>
        <taxon>Hexasterophora</taxon>
        <taxon>Lyssacinosida</taxon>
        <taxon>Leucopsacidae</taxon>
        <taxon>Oopsacas</taxon>
    </lineage>
</organism>
<dbReference type="InterPro" id="IPR032675">
    <property type="entry name" value="LRR_dom_sf"/>
</dbReference>
<keyword evidence="5 12" id="KW-0732">Signal</keyword>
<feature type="disulfide bond" evidence="10">
    <location>
        <begin position="423"/>
        <end position="433"/>
    </location>
</feature>
<evidence type="ECO:0000256" key="9">
    <source>
        <dbReference type="ARBA" id="ARBA00023180"/>
    </source>
</evidence>
<evidence type="ECO:0000256" key="11">
    <source>
        <dbReference type="SAM" id="Phobius"/>
    </source>
</evidence>
<dbReference type="InterPro" id="IPR003591">
    <property type="entry name" value="Leu-rich_rpt_typical-subtyp"/>
</dbReference>
<dbReference type="Pfam" id="PF12662">
    <property type="entry name" value="cEGF"/>
    <property type="match status" value="1"/>
</dbReference>
<dbReference type="InterPro" id="IPR049883">
    <property type="entry name" value="NOTCH1_EGF-like"/>
</dbReference>
<dbReference type="SMART" id="SM00181">
    <property type="entry name" value="EGF"/>
    <property type="match status" value="5"/>
</dbReference>
<evidence type="ECO:0000256" key="3">
    <source>
        <dbReference type="ARBA" id="ARBA00022536"/>
    </source>
</evidence>
<dbReference type="PROSITE" id="PS50026">
    <property type="entry name" value="EGF_3"/>
    <property type="match status" value="1"/>
</dbReference>
<dbReference type="Pfam" id="PF07645">
    <property type="entry name" value="EGF_CA"/>
    <property type="match status" value="3"/>
</dbReference>
<keyword evidence="9" id="KW-0325">Glycoprotein</keyword>
<comment type="subcellular location">
    <subcellularLocation>
        <location evidence="1">Secreted</location>
    </subcellularLocation>
</comment>
<proteinExistence type="predicted"/>
<reference evidence="14 15" key="1">
    <citation type="journal article" date="2023" name="BMC Biol.">
        <title>The compact genome of the sponge Oopsacas minuta (Hexactinellida) is lacking key metazoan core genes.</title>
        <authorList>
            <person name="Santini S."/>
            <person name="Schenkelaars Q."/>
            <person name="Jourda C."/>
            <person name="Duchesne M."/>
            <person name="Belahbib H."/>
            <person name="Rocher C."/>
            <person name="Selva M."/>
            <person name="Riesgo A."/>
            <person name="Vervoort M."/>
            <person name="Leys S.P."/>
            <person name="Kodjabachian L."/>
            <person name="Le Bivic A."/>
            <person name="Borchiellini C."/>
            <person name="Claverie J.M."/>
            <person name="Renard E."/>
        </authorList>
    </citation>
    <scope>NUCLEOTIDE SEQUENCE [LARGE SCALE GENOMIC DNA]</scope>
    <source>
        <strain evidence="14">SPO-2</strain>
    </source>
</reference>
<dbReference type="InterPro" id="IPR052080">
    <property type="entry name" value="vWF_C/EGF_Fibrillin"/>
</dbReference>
<accession>A0AAV7KIX1</accession>
<evidence type="ECO:0000259" key="13">
    <source>
        <dbReference type="PROSITE" id="PS50026"/>
    </source>
</evidence>
<keyword evidence="11" id="KW-0812">Transmembrane</keyword>
<evidence type="ECO:0000256" key="8">
    <source>
        <dbReference type="ARBA" id="ARBA00023157"/>
    </source>
</evidence>
<dbReference type="Proteomes" id="UP001165289">
    <property type="component" value="Unassembled WGS sequence"/>
</dbReference>
<keyword evidence="15" id="KW-1185">Reference proteome</keyword>
<dbReference type="PROSITE" id="PS00010">
    <property type="entry name" value="ASX_HYDROXYL"/>
    <property type="match status" value="2"/>
</dbReference>
<dbReference type="FunFam" id="2.10.25.10:FF:000005">
    <property type="entry name" value="Fibrillin 2"/>
    <property type="match status" value="2"/>
</dbReference>
<dbReference type="InterPro" id="IPR018097">
    <property type="entry name" value="EGF_Ca-bd_CS"/>
</dbReference>
<dbReference type="Gene3D" id="3.80.10.10">
    <property type="entry name" value="Ribonuclease Inhibitor"/>
    <property type="match status" value="2"/>
</dbReference>
<dbReference type="PROSITE" id="PS01187">
    <property type="entry name" value="EGF_CA"/>
    <property type="match status" value="3"/>
</dbReference>
<dbReference type="InterPro" id="IPR000742">
    <property type="entry name" value="EGF"/>
</dbReference>
<dbReference type="Gene3D" id="2.10.25.10">
    <property type="entry name" value="Laminin"/>
    <property type="match status" value="5"/>
</dbReference>
<keyword evidence="11" id="KW-1133">Transmembrane helix</keyword>
<dbReference type="CDD" id="cd00054">
    <property type="entry name" value="EGF_CA"/>
    <property type="match status" value="1"/>
</dbReference>
<dbReference type="PROSITE" id="PS01186">
    <property type="entry name" value="EGF_2"/>
    <property type="match status" value="1"/>
</dbReference>
<dbReference type="InterPro" id="IPR009030">
    <property type="entry name" value="Growth_fac_rcpt_cys_sf"/>
</dbReference>
<evidence type="ECO:0000313" key="14">
    <source>
        <dbReference type="EMBL" id="KAI6661312.1"/>
    </source>
</evidence>
<feature type="transmembrane region" description="Helical" evidence="11">
    <location>
        <begin position="729"/>
        <end position="759"/>
    </location>
</feature>
<protein>
    <submittedName>
        <fullName evidence="14">Fibrillin-3 isoform X2</fullName>
    </submittedName>
</protein>
<evidence type="ECO:0000256" key="7">
    <source>
        <dbReference type="ARBA" id="ARBA00022902"/>
    </source>
</evidence>
<feature type="signal peptide" evidence="12">
    <location>
        <begin position="1"/>
        <end position="21"/>
    </location>
</feature>
<dbReference type="EMBL" id="JAKMXF010000015">
    <property type="protein sequence ID" value="KAI6661312.1"/>
    <property type="molecule type" value="Genomic_DNA"/>
</dbReference>
<comment type="caution">
    <text evidence="14">The sequence shown here is derived from an EMBL/GenBank/DDBJ whole genome shotgun (WGS) entry which is preliminary data.</text>
</comment>
<evidence type="ECO:0000256" key="12">
    <source>
        <dbReference type="SAM" id="SignalP"/>
    </source>
</evidence>
<sequence>MKKISTGVLLVLLILYWYGRFEVDSVDCSNEAGYCTYHIYNYNIFRIKCYINNDEMQLIKLLLKNCSSIDAEYTNLYVYKNYESITYGNLIIDLELASNINALYIYNIRDKDQFRLTTSSQNGGLTRLECHYTVQLESSDFFDYFTGLRRIETFETSLMISVEVPSFTNLQSLYFLKARLVGLGLVTHTFDNKIISGLSNLRVVDLSYSYFNSITERAFDNVTKLTFLSFHFNKISIVAEGAFSQLTRLRSLTLSYNGIKTVSKNIFNASTGLTFLKLGGNPGFPIQSLLNTRSLVSLHLQNNKYRTLDPYIFQLMKSLTILSIKDPFICDCKLRWMSVVSQYRISINIDALCTEPIEFLQKSITDPKLYTNCTQTESYQCFDKSITCPSSQICLNSEDSYFCSCPIGYSQLSSGVCLDEDECAQGTDCQHYCVNTEGSYYCACEEGYRLTSNGYNCDDINECQEWIDGCEFGCGNIIGSYQCYCEVGHQLHNKTHCESEIRCDILDIGGYQDNIFTCQEGFNLTITNLTCLDITAATSTTLATTTTATNMDINTGTATTTNCPNGYSLHSSNQCIDIDECAQETNCQYSCENTDGSYYCACTEGYEIATNGYDCIDVNECQEGNGRCEYGCRNTIGSYQCYCEDGHLLYNKTQCEEGITCELVENSCINDMENTYKCKGGFDIFLFNFSCSNGNSQVKIPPNETTLQPRESTTPLKSSTLSTFKNSGWTIPTIVLVFISLALNFFLIFVIITLSIYLIRRIHIVQYSRKSEGTKEQIQQNFYNDESLYSPIVKLENTDNLEESPASETESKLKKISNYMVSQSYPGRMQDETSGYMSM</sequence>
<dbReference type="Pfam" id="PF13855">
    <property type="entry name" value="LRR_8"/>
    <property type="match status" value="1"/>
</dbReference>
<gene>
    <name evidence="14" type="ORF">LOD99_10036</name>
</gene>
<feature type="domain" description="EGF-like" evidence="13">
    <location>
        <begin position="419"/>
        <end position="458"/>
    </location>
</feature>
<keyword evidence="6" id="KW-0677">Repeat</keyword>
<dbReference type="InterPro" id="IPR001611">
    <property type="entry name" value="Leu-rich_rpt"/>
</dbReference>
<keyword evidence="11" id="KW-0472">Membrane</keyword>
<keyword evidence="2" id="KW-0964">Secreted</keyword>
<dbReference type="SMART" id="SM00369">
    <property type="entry name" value="LRR_TYP"/>
    <property type="match status" value="4"/>
</dbReference>
<dbReference type="InterPro" id="IPR000152">
    <property type="entry name" value="EGF-type_Asp/Asn_hydroxyl_site"/>
</dbReference>
<dbReference type="SUPFAM" id="SSF57184">
    <property type="entry name" value="Growth factor receptor domain"/>
    <property type="match status" value="2"/>
</dbReference>
<dbReference type="PANTHER" id="PTHR47333">
    <property type="entry name" value="VON WILLEBRAND FACTOR C AND EGF DOMAIN-CONTAINING PROTEIN"/>
    <property type="match status" value="1"/>
</dbReference>
<evidence type="ECO:0000313" key="15">
    <source>
        <dbReference type="Proteomes" id="UP001165289"/>
    </source>
</evidence>
<dbReference type="AlphaFoldDB" id="A0AAV7KIX1"/>
<evidence type="ECO:0000256" key="5">
    <source>
        <dbReference type="ARBA" id="ARBA00022729"/>
    </source>
</evidence>
<dbReference type="PANTHER" id="PTHR47333:SF4">
    <property type="entry name" value="EGF-LIKE DOMAIN-CONTAINING PROTEIN"/>
    <property type="match status" value="1"/>
</dbReference>
<evidence type="ECO:0000256" key="10">
    <source>
        <dbReference type="PROSITE-ProRule" id="PRU00076"/>
    </source>
</evidence>
<name>A0AAV7KIX1_9METZ</name>
<feature type="chain" id="PRO_5043709209" evidence="12">
    <location>
        <begin position="22"/>
        <end position="839"/>
    </location>
</feature>
<evidence type="ECO:0000256" key="4">
    <source>
        <dbReference type="ARBA" id="ARBA00022614"/>
    </source>
</evidence>
<comment type="caution">
    <text evidence="10">Lacks conserved residue(s) required for the propagation of feature annotation.</text>
</comment>
<dbReference type="GO" id="GO:0005509">
    <property type="term" value="F:calcium ion binding"/>
    <property type="evidence" value="ECO:0007669"/>
    <property type="project" value="InterPro"/>
</dbReference>
<keyword evidence="8 10" id="KW-1015">Disulfide bond</keyword>
<evidence type="ECO:0000256" key="6">
    <source>
        <dbReference type="ARBA" id="ARBA00022737"/>
    </source>
</evidence>
<dbReference type="InterPro" id="IPR026823">
    <property type="entry name" value="cEGF"/>
</dbReference>
<keyword evidence="7" id="KW-0524">Neurogenesis</keyword>
<evidence type="ECO:0000256" key="1">
    <source>
        <dbReference type="ARBA" id="ARBA00004613"/>
    </source>
</evidence>
<dbReference type="SMART" id="SM00179">
    <property type="entry name" value="EGF_CA"/>
    <property type="match status" value="5"/>
</dbReference>
<keyword evidence="3 10" id="KW-0245">EGF-like domain</keyword>
<evidence type="ECO:0000256" key="2">
    <source>
        <dbReference type="ARBA" id="ARBA00022525"/>
    </source>
</evidence>
<dbReference type="GO" id="GO:0005576">
    <property type="term" value="C:extracellular region"/>
    <property type="evidence" value="ECO:0007669"/>
    <property type="project" value="UniProtKB-SubCell"/>
</dbReference>
<keyword evidence="4" id="KW-0433">Leucine-rich repeat</keyword>